<name>A0A5J4Q447_9ZZZZ</name>
<evidence type="ECO:0000313" key="2">
    <source>
        <dbReference type="EMBL" id="KAA6315859.1"/>
    </source>
</evidence>
<proteinExistence type="predicted"/>
<reference evidence="2" key="1">
    <citation type="submission" date="2019-03" db="EMBL/GenBank/DDBJ databases">
        <title>Single cell metagenomics reveals metabolic interactions within the superorganism composed of flagellate Streblomastix strix and complex community of Bacteroidetes bacteria on its surface.</title>
        <authorList>
            <person name="Treitli S.C."/>
            <person name="Kolisko M."/>
            <person name="Husnik F."/>
            <person name="Keeling P."/>
            <person name="Hampl V."/>
        </authorList>
    </citation>
    <scope>NUCLEOTIDE SEQUENCE</scope>
    <source>
        <strain evidence="2">STM</strain>
    </source>
</reference>
<organism evidence="2">
    <name type="scientific">termite gut metagenome</name>
    <dbReference type="NCBI Taxonomy" id="433724"/>
    <lineage>
        <taxon>unclassified sequences</taxon>
        <taxon>metagenomes</taxon>
        <taxon>organismal metagenomes</taxon>
    </lineage>
</organism>
<protein>
    <submittedName>
        <fullName evidence="2">Uncharacterized protein</fullName>
    </submittedName>
</protein>
<accession>A0A5J4Q447</accession>
<dbReference type="EMBL" id="SNRY01005094">
    <property type="protein sequence ID" value="KAA6315859.1"/>
    <property type="molecule type" value="Genomic_DNA"/>
</dbReference>
<feature type="non-terminal residue" evidence="2">
    <location>
        <position position="1"/>
    </location>
</feature>
<dbReference type="AlphaFoldDB" id="A0A5J4Q447"/>
<comment type="caution">
    <text evidence="2">The sequence shown here is derived from an EMBL/GenBank/DDBJ whole genome shotgun (WGS) entry which is preliminary data.</text>
</comment>
<dbReference type="EMBL" id="SNRY01005094">
    <property type="protein sequence ID" value="KAA6315856.1"/>
    <property type="molecule type" value="Genomic_DNA"/>
</dbReference>
<evidence type="ECO:0000313" key="1">
    <source>
        <dbReference type="EMBL" id="KAA6315856.1"/>
    </source>
</evidence>
<gene>
    <name evidence="1" type="ORF">EZS27_033746</name>
    <name evidence="2" type="ORF">EZS27_033749</name>
</gene>
<sequence>DFNQDTPKIYNTNEELRADGLLKEDSIATIESLSFPNFIFDLLQNYTDRFGTSRFT</sequence>